<dbReference type="Proteomes" id="UP000032611">
    <property type="component" value="Chromosome"/>
</dbReference>
<feature type="transmembrane region" description="Helical" evidence="10">
    <location>
        <begin position="232"/>
        <end position="256"/>
    </location>
</feature>
<dbReference type="Gene3D" id="3.30.565.10">
    <property type="entry name" value="Histidine kinase-like ATPase, C-terminal domain"/>
    <property type="match status" value="1"/>
</dbReference>
<dbReference type="PANTHER" id="PTHR43045:SF2">
    <property type="entry name" value="INNER MEMBRANE METABOLITE TRANSPORT PROTEIN YHJE"/>
    <property type="match status" value="1"/>
</dbReference>
<feature type="domain" description="Histidine kinase" evidence="11">
    <location>
        <begin position="597"/>
        <end position="815"/>
    </location>
</feature>
<dbReference type="Gene3D" id="1.20.1250.20">
    <property type="entry name" value="MFS general substrate transporter like domains"/>
    <property type="match status" value="1"/>
</dbReference>
<name>A0A0D5LVN6_MAREN</name>
<dbReference type="CDD" id="cd00130">
    <property type="entry name" value="PAS"/>
    <property type="match status" value="1"/>
</dbReference>
<keyword evidence="5" id="KW-1003">Cell membrane</keyword>
<feature type="transmembrane region" description="Helical" evidence="10">
    <location>
        <begin position="268"/>
        <end position="286"/>
    </location>
</feature>
<evidence type="ECO:0000256" key="5">
    <source>
        <dbReference type="ARBA" id="ARBA00022475"/>
    </source>
</evidence>
<evidence type="ECO:0000256" key="3">
    <source>
        <dbReference type="ARBA" id="ARBA00012438"/>
    </source>
</evidence>
<comment type="catalytic activity">
    <reaction evidence="1">
        <text>ATP + protein L-histidine = ADP + protein N-phospho-L-histidine.</text>
        <dbReference type="EC" id="2.7.13.3"/>
    </reaction>
</comment>
<sequence>MTRRILLSSLIGTSVEFYDFYIYATAASLIFGPIFFPSGVSSAELLGAYASFGIAFIARPLGGTLFGHFGDRVGRKTTLVISLLLMGICSAAIGFLPTYAVAGWLAPLLLCLLRFGQGLALGGEWTGAALIAFENAPPGWKTRYAMFAPLGAPVGFVLANGLFLILTLCLTPEDFADWGWRIPFIASAPLVWLGLWVRFNLVETREYSEAMADESPASVPLLEVFKNQWREVIIGALGVIACFSLYYTVTAFMLGYGTGVLGYERSTFLMIELAAIGFMAVAIILASWWSDRQDAERVLMFGCYGTIVTGIVLAPMLGSGSLVTIFMLLAFSLTVMGVVNGPLGAWLPGLFPARVRYTGTSVAFNIGGILGGAFSPIISQTLANMSGLVAVGFYVTLMGGISLVAFDASARRRALSDLSKSEARYRSIFEQNHIALCEIDLSQLADLVINEAKEPSQHRGATSPKCGPQNPESFGDLILLADANRATLQLLGCERASEVLGPISVFLPPESELPVKMLAALSAGASQLETETALIDRNGGERLVHIVLALPSNALERVACAIVDITEREHAREAMLLAQGELARAGRIATVGAISASIAHEVNQPIGAAVMSAQACMRWLAASPPDIQSATKAAERAVQHSLRASKIIQKTRELLRGEKRSVGALEVKTLISEVLDLMERELLTARVRVAFRLAEPSIFIQADRLEMQQLLTNLITNAIQAMRERPATERQMEIAVRAHETSDRLAIITISDNGPGISDDNLAKLFNPFFTTKKDGMGVGLAICKTIAEAHGGSLSARNSDTGGAIFDIAIPLAGKVQATSAA</sequence>
<dbReference type="KEGG" id="mey:TM49_09430"/>
<feature type="transmembrane region" description="Helical" evidence="10">
    <location>
        <begin position="359"/>
        <end position="379"/>
    </location>
</feature>
<feature type="transmembrane region" description="Helical" evidence="10">
    <location>
        <begin position="112"/>
        <end position="133"/>
    </location>
</feature>
<evidence type="ECO:0000313" key="13">
    <source>
        <dbReference type="EMBL" id="AJY48076.1"/>
    </source>
</evidence>
<evidence type="ECO:0000256" key="6">
    <source>
        <dbReference type="ARBA" id="ARBA00022553"/>
    </source>
</evidence>
<dbReference type="SUPFAM" id="SSF55785">
    <property type="entry name" value="PYP-like sensor domain (PAS domain)"/>
    <property type="match status" value="1"/>
</dbReference>
<dbReference type="PANTHER" id="PTHR43045">
    <property type="entry name" value="SHIKIMATE TRANSPORTER"/>
    <property type="match status" value="1"/>
</dbReference>
<evidence type="ECO:0000256" key="2">
    <source>
        <dbReference type="ARBA" id="ARBA00004651"/>
    </source>
</evidence>
<dbReference type="SUPFAM" id="SSF55874">
    <property type="entry name" value="ATPase domain of HSP90 chaperone/DNA topoisomerase II/histidine kinase"/>
    <property type="match status" value="1"/>
</dbReference>
<dbReference type="PRINTS" id="PR00344">
    <property type="entry name" value="BCTRLSENSOR"/>
</dbReference>
<dbReference type="EMBL" id="CP010803">
    <property type="protein sequence ID" value="AJY48076.1"/>
    <property type="molecule type" value="Genomic_DNA"/>
</dbReference>
<evidence type="ECO:0000259" key="12">
    <source>
        <dbReference type="PROSITE" id="PS50850"/>
    </source>
</evidence>
<dbReference type="InterPro" id="IPR020846">
    <property type="entry name" value="MFS_dom"/>
</dbReference>
<dbReference type="InterPro" id="IPR000014">
    <property type="entry name" value="PAS"/>
</dbReference>
<evidence type="ECO:0000256" key="4">
    <source>
        <dbReference type="ARBA" id="ARBA00022448"/>
    </source>
</evidence>
<keyword evidence="6" id="KW-0597">Phosphoprotein</keyword>
<dbReference type="InterPro" id="IPR035965">
    <property type="entry name" value="PAS-like_dom_sf"/>
</dbReference>
<dbReference type="GO" id="GO:0005886">
    <property type="term" value="C:plasma membrane"/>
    <property type="evidence" value="ECO:0007669"/>
    <property type="project" value="UniProtKB-SubCell"/>
</dbReference>
<evidence type="ECO:0000256" key="8">
    <source>
        <dbReference type="ARBA" id="ARBA00022989"/>
    </source>
</evidence>
<dbReference type="Gene3D" id="1.10.287.130">
    <property type="match status" value="1"/>
</dbReference>
<dbReference type="InterPro" id="IPR004358">
    <property type="entry name" value="Sig_transdc_His_kin-like_C"/>
</dbReference>
<dbReference type="InterPro" id="IPR003594">
    <property type="entry name" value="HATPase_dom"/>
</dbReference>
<reference evidence="13 14" key="1">
    <citation type="journal article" date="2015" name="Genome Announc.">
        <title>Complete genome sequence of Martelella endophytica YC6887, which has antifungal activity associated with a halophyte.</title>
        <authorList>
            <person name="Khan A."/>
            <person name="Khan H."/>
            <person name="Chung E.J."/>
            <person name="Hossain M.T."/>
            <person name="Chung Y.R."/>
        </authorList>
    </citation>
    <scope>NUCLEOTIDE SEQUENCE [LARGE SCALE GENOMIC DNA]</scope>
    <source>
        <strain evidence="13">YC6887</strain>
    </source>
</reference>
<keyword evidence="8 10" id="KW-1133">Transmembrane helix</keyword>
<dbReference type="SMART" id="SM00388">
    <property type="entry name" value="HisKA"/>
    <property type="match status" value="1"/>
</dbReference>
<dbReference type="PROSITE" id="PS50109">
    <property type="entry name" value="HIS_KIN"/>
    <property type="match status" value="1"/>
</dbReference>
<dbReference type="InterPro" id="IPR036890">
    <property type="entry name" value="HATPase_C_sf"/>
</dbReference>
<dbReference type="PROSITE" id="PS50850">
    <property type="entry name" value="MFS"/>
    <property type="match status" value="1"/>
</dbReference>
<comment type="subcellular location">
    <subcellularLocation>
        <location evidence="2">Cell membrane</location>
        <topology evidence="2">Multi-pass membrane protein</topology>
    </subcellularLocation>
</comment>
<dbReference type="InterPro" id="IPR036259">
    <property type="entry name" value="MFS_trans_sf"/>
</dbReference>
<dbReference type="CDD" id="cd00082">
    <property type="entry name" value="HisKA"/>
    <property type="match status" value="1"/>
</dbReference>
<dbReference type="PATRIC" id="fig|1486262.3.peg.1953"/>
<dbReference type="Gene3D" id="3.30.450.20">
    <property type="entry name" value="PAS domain"/>
    <property type="match status" value="1"/>
</dbReference>
<feature type="transmembrane region" description="Helical" evidence="10">
    <location>
        <begin position="20"/>
        <end position="40"/>
    </location>
</feature>
<evidence type="ECO:0000256" key="9">
    <source>
        <dbReference type="ARBA" id="ARBA00023136"/>
    </source>
</evidence>
<keyword evidence="13" id="KW-0418">Kinase</keyword>
<organism evidence="13 14">
    <name type="scientific">Martelella endophytica</name>
    <dbReference type="NCBI Taxonomy" id="1486262"/>
    <lineage>
        <taxon>Bacteria</taxon>
        <taxon>Pseudomonadati</taxon>
        <taxon>Pseudomonadota</taxon>
        <taxon>Alphaproteobacteria</taxon>
        <taxon>Hyphomicrobiales</taxon>
        <taxon>Aurantimonadaceae</taxon>
        <taxon>Martelella</taxon>
    </lineage>
</organism>
<dbReference type="OrthoDB" id="226486at2"/>
<feature type="transmembrane region" description="Helical" evidence="10">
    <location>
        <begin position="178"/>
        <end position="197"/>
    </location>
</feature>
<feature type="transmembrane region" description="Helical" evidence="10">
    <location>
        <begin position="145"/>
        <end position="166"/>
    </location>
</feature>
<dbReference type="InterPro" id="IPR005467">
    <property type="entry name" value="His_kinase_dom"/>
</dbReference>
<dbReference type="CDD" id="cd17369">
    <property type="entry name" value="MFS_ShiA_like"/>
    <property type="match status" value="1"/>
</dbReference>
<keyword evidence="9 10" id="KW-0472">Membrane</keyword>
<feature type="domain" description="Major facilitator superfamily (MFS) profile" evidence="12">
    <location>
        <begin position="5"/>
        <end position="411"/>
    </location>
</feature>
<keyword evidence="14" id="KW-1185">Reference proteome</keyword>
<protein>
    <recommendedName>
        <fullName evidence="3">histidine kinase</fullName>
        <ecNumber evidence="3">2.7.13.3</ecNumber>
    </recommendedName>
</protein>
<evidence type="ECO:0000256" key="1">
    <source>
        <dbReference type="ARBA" id="ARBA00000085"/>
    </source>
</evidence>
<evidence type="ECO:0000313" key="14">
    <source>
        <dbReference type="Proteomes" id="UP000032611"/>
    </source>
</evidence>
<dbReference type="AlphaFoldDB" id="A0A0D5LVN6"/>
<dbReference type="InterPro" id="IPR011701">
    <property type="entry name" value="MFS"/>
</dbReference>
<feature type="transmembrane region" description="Helical" evidence="10">
    <location>
        <begin position="46"/>
        <end position="67"/>
    </location>
</feature>
<dbReference type="EC" id="2.7.13.3" evidence="3"/>
<dbReference type="InterPro" id="IPR003661">
    <property type="entry name" value="HisK_dim/P_dom"/>
</dbReference>
<accession>A0A0D5LVN6</accession>
<dbReference type="HOGENOM" id="CLU_016955_0_0_5"/>
<keyword evidence="13" id="KW-0808">Transferase</keyword>
<proteinExistence type="predicted"/>
<dbReference type="SMART" id="SM00387">
    <property type="entry name" value="HATPase_c"/>
    <property type="match status" value="1"/>
</dbReference>
<dbReference type="Pfam" id="PF07690">
    <property type="entry name" value="MFS_1"/>
    <property type="match status" value="1"/>
</dbReference>
<evidence type="ECO:0000256" key="10">
    <source>
        <dbReference type="SAM" id="Phobius"/>
    </source>
</evidence>
<dbReference type="GO" id="GO:0000155">
    <property type="term" value="F:phosphorelay sensor kinase activity"/>
    <property type="evidence" value="ECO:0007669"/>
    <property type="project" value="InterPro"/>
</dbReference>
<evidence type="ECO:0000256" key="7">
    <source>
        <dbReference type="ARBA" id="ARBA00022692"/>
    </source>
</evidence>
<feature type="transmembrane region" description="Helical" evidence="10">
    <location>
        <begin position="79"/>
        <end position="106"/>
    </location>
</feature>
<feature type="transmembrane region" description="Helical" evidence="10">
    <location>
        <begin position="298"/>
        <end position="317"/>
    </location>
</feature>
<gene>
    <name evidence="13" type="ORF">TM49_09430</name>
</gene>
<dbReference type="Pfam" id="PF02518">
    <property type="entry name" value="HATPase_c"/>
    <property type="match status" value="1"/>
</dbReference>
<dbReference type="SUPFAM" id="SSF103473">
    <property type="entry name" value="MFS general substrate transporter"/>
    <property type="match status" value="1"/>
</dbReference>
<dbReference type="STRING" id="1486262.TM49_09430"/>
<feature type="transmembrane region" description="Helical" evidence="10">
    <location>
        <begin position="385"/>
        <end position="406"/>
    </location>
</feature>
<dbReference type="GO" id="GO:0022857">
    <property type="term" value="F:transmembrane transporter activity"/>
    <property type="evidence" value="ECO:0007669"/>
    <property type="project" value="InterPro"/>
</dbReference>
<keyword evidence="7 10" id="KW-0812">Transmembrane</keyword>
<evidence type="ECO:0000259" key="11">
    <source>
        <dbReference type="PROSITE" id="PS50109"/>
    </source>
</evidence>
<feature type="transmembrane region" description="Helical" evidence="10">
    <location>
        <begin position="323"/>
        <end position="347"/>
    </location>
</feature>
<keyword evidence="4" id="KW-0813">Transport</keyword>